<dbReference type="Proteomes" id="UP000827872">
    <property type="component" value="Linkage Group LG01"/>
</dbReference>
<comment type="caution">
    <text evidence="1">The sequence shown here is derived from an EMBL/GenBank/DDBJ whole genome shotgun (WGS) entry which is preliminary data.</text>
</comment>
<keyword evidence="2" id="KW-1185">Reference proteome</keyword>
<proteinExistence type="predicted"/>
<organism evidence="1 2">
    <name type="scientific">Sphaerodactylus townsendi</name>
    <dbReference type="NCBI Taxonomy" id="933632"/>
    <lineage>
        <taxon>Eukaryota</taxon>
        <taxon>Metazoa</taxon>
        <taxon>Chordata</taxon>
        <taxon>Craniata</taxon>
        <taxon>Vertebrata</taxon>
        <taxon>Euteleostomi</taxon>
        <taxon>Lepidosauria</taxon>
        <taxon>Squamata</taxon>
        <taxon>Bifurcata</taxon>
        <taxon>Gekkota</taxon>
        <taxon>Sphaerodactylidae</taxon>
        <taxon>Sphaerodactylus</taxon>
    </lineage>
</organism>
<gene>
    <name evidence="1" type="ORF">K3G42_003865</name>
</gene>
<reference evidence="1" key="1">
    <citation type="submission" date="2021-08" db="EMBL/GenBank/DDBJ databases">
        <title>The first chromosome-level gecko genome reveals the dynamic sex chromosomes of Neotropical dwarf geckos (Sphaerodactylidae: Sphaerodactylus).</title>
        <authorList>
            <person name="Pinto B.J."/>
            <person name="Keating S.E."/>
            <person name="Gamble T."/>
        </authorList>
    </citation>
    <scope>NUCLEOTIDE SEQUENCE</scope>
    <source>
        <strain evidence="1">TG3544</strain>
    </source>
</reference>
<protein>
    <submittedName>
        <fullName evidence="1">Uncharacterized protein</fullName>
    </submittedName>
</protein>
<name>A0ACB8G8I5_9SAUR</name>
<evidence type="ECO:0000313" key="2">
    <source>
        <dbReference type="Proteomes" id="UP000827872"/>
    </source>
</evidence>
<accession>A0ACB8G8I5</accession>
<evidence type="ECO:0000313" key="1">
    <source>
        <dbReference type="EMBL" id="KAH8015435.1"/>
    </source>
</evidence>
<sequence length="163" mass="17904">MPVGEERLCCGEATGSKDPLLLKWSCRTNSDSALHTSVMNPNPQDGYLGPSQGIPPPNRKTGYLDGDVDSKVFLFQVPSIKESLPDDGKQLLKPWDTKKPPHRPPGPKILRGSWDPYLPPRPACRNLPLIPTLPLTQGLLLPDLTNLHFPPSPTSGRDQRLST</sequence>
<dbReference type="EMBL" id="CM037614">
    <property type="protein sequence ID" value="KAH8015435.1"/>
    <property type="molecule type" value="Genomic_DNA"/>
</dbReference>